<feature type="transmembrane region" description="Helical" evidence="1">
    <location>
        <begin position="155"/>
        <end position="177"/>
    </location>
</feature>
<keyword evidence="1" id="KW-0472">Membrane</keyword>
<feature type="transmembrane region" description="Helical" evidence="1">
    <location>
        <begin position="20"/>
        <end position="38"/>
    </location>
</feature>
<feature type="transmembrane region" description="Helical" evidence="1">
    <location>
        <begin position="99"/>
        <end position="125"/>
    </location>
</feature>
<reference evidence="2 3" key="1">
    <citation type="submission" date="2019-09" db="EMBL/GenBank/DDBJ databases">
        <title>Actinomadura physcomitrii sp. nov., a novel actinomycete isolated from moss [Physcomitrium sphaericum (Ludw) Fuernr].</title>
        <authorList>
            <person name="Zhuang X."/>
            <person name="Liu C."/>
        </authorList>
    </citation>
    <scope>NUCLEOTIDE SEQUENCE [LARGE SCALE GENOMIC DNA]</scope>
    <source>
        <strain evidence="2 3">HMC1</strain>
    </source>
</reference>
<dbReference type="Proteomes" id="UP000468735">
    <property type="component" value="Unassembled WGS sequence"/>
</dbReference>
<protein>
    <submittedName>
        <fullName evidence="2">ABC transporter permease</fullName>
    </submittedName>
</protein>
<dbReference type="OrthoDB" id="3297985at2"/>
<dbReference type="EMBL" id="WBMT01000006">
    <property type="protein sequence ID" value="KAB2349211.1"/>
    <property type="molecule type" value="Genomic_DNA"/>
</dbReference>
<proteinExistence type="predicted"/>
<accession>A0A6H9YP06</accession>
<organism evidence="2 3">
    <name type="scientific">Actinomadura rudentiformis</name>
    <dbReference type="NCBI Taxonomy" id="359158"/>
    <lineage>
        <taxon>Bacteria</taxon>
        <taxon>Bacillati</taxon>
        <taxon>Actinomycetota</taxon>
        <taxon>Actinomycetes</taxon>
        <taxon>Streptosporangiales</taxon>
        <taxon>Thermomonosporaceae</taxon>
        <taxon>Actinomadura</taxon>
    </lineage>
</organism>
<gene>
    <name evidence="2" type="ORF">F8566_15595</name>
</gene>
<sequence length="261" mass="26868">MTRTLYAEWTKLRTLPGSGWSFAGVVAVTVALSIAFTASVDAAHCPAPQGCHEDTTKLTLSGTWLGQAAVVVLAALVITNEHATRMIQTTLAATPRRAVVLFAKAVVVAGVVMAAAVLGVAGSLLTGRFFLEGNGFTAANGHPPLSLGSEPTLRAAFGTVLYLVLVGLLSLGAGALLRDTAGTITAVLTLFYIAPVAVQFVGDPHWRERLEKAAPSAGMAVQATRNLDRLPIGPWAGLGVLAAYAACALLAGGAAFIRRDP</sequence>
<name>A0A6H9YP06_9ACTN</name>
<evidence type="ECO:0000313" key="3">
    <source>
        <dbReference type="Proteomes" id="UP000468735"/>
    </source>
</evidence>
<feature type="transmembrane region" description="Helical" evidence="1">
    <location>
        <begin position="184"/>
        <end position="202"/>
    </location>
</feature>
<feature type="transmembrane region" description="Helical" evidence="1">
    <location>
        <begin position="235"/>
        <end position="257"/>
    </location>
</feature>
<keyword evidence="1" id="KW-0812">Transmembrane</keyword>
<keyword evidence="3" id="KW-1185">Reference proteome</keyword>
<evidence type="ECO:0000256" key="1">
    <source>
        <dbReference type="SAM" id="Phobius"/>
    </source>
</evidence>
<evidence type="ECO:0000313" key="2">
    <source>
        <dbReference type="EMBL" id="KAB2349211.1"/>
    </source>
</evidence>
<feature type="transmembrane region" description="Helical" evidence="1">
    <location>
        <begin position="58"/>
        <end position="78"/>
    </location>
</feature>
<dbReference type="AlphaFoldDB" id="A0A6H9YP06"/>
<comment type="caution">
    <text evidence="2">The sequence shown here is derived from an EMBL/GenBank/DDBJ whole genome shotgun (WGS) entry which is preliminary data.</text>
</comment>
<keyword evidence="1" id="KW-1133">Transmembrane helix</keyword>